<feature type="domain" description="Doubled CXXCH motif" evidence="4">
    <location>
        <begin position="305"/>
        <end position="331"/>
    </location>
</feature>
<dbReference type="EMBL" id="JAHWDQ010000001">
    <property type="protein sequence ID" value="MBW2940595.1"/>
    <property type="molecule type" value="Genomic_DNA"/>
</dbReference>
<feature type="domain" description="Cytochrome c-552/4" evidence="5">
    <location>
        <begin position="26"/>
        <end position="52"/>
    </location>
</feature>
<feature type="domain" description="Cytochrome c-552/4" evidence="5">
    <location>
        <begin position="150"/>
        <end position="191"/>
    </location>
</feature>
<organism evidence="6 7">
    <name type="scientific">Zhongshania aquimaris</name>
    <dbReference type="NCBI Taxonomy" id="2857107"/>
    <lineage>
        <taxon>Bacteria</taxon>
        <taxon>Pseudomonadati</taxon>
        <taxon>Pseudomonadota</taxon>
        <taxon>Gammaproteobacteria</taxon>
        <taxon>Cellvibrionales</taxon>
        <taxon>Spongiibacteraceae</taxon>
        <taxon>Zhongshania</taxon>
    </lineage>
</organism>
<keyword evidence="7" id="KW-1185">Reference proteome</keyword>
<evidence type="ECO:0000256" key="3">
    <source>
        <dbReference type="SAM" id="SignalP"/>
    </source>
</evidence>
<proteinExistence type="predicted"/>
<feature type="chain" id="PRO_5046229583" evidence="3">
    <location>
        <begin position="23"/>
        <end position="742"/>
    </location>
</feature>
<dbReference type="RefSeq" id="WP_219042780.1">
    <property type="nucleotide sequence ID" value="NZ_JAHWDQ010000001.1"/>
</dbReference>
<dbReference type="Pfam" id="PF13181">
    <property type="entry name" value="TPR_8"/>
    <property type="match status" value="1"/>
</dbReference>
<dbReference type="Proteomes" id="UP001166291">
    <property type="component" value="Unassembled WGS sequence"/>
</dbReference>
<dbReference type="Pfam" id="PF09699">
    <property type="entry name" value="Paired_CXXCH_1"/>
    <property type="match status" value="1"/>
</dbReference>
<name>A0ABS6VQK6_9GAMM</name>
<keyword evidence="2" id="KW-0802">TPR repeat</keyword>
<dbReference type="InterPro" id="IPR010177">
    <property type="entry name" value="Paired_CXXCH_1"/>
</dbReference>
<feature type="signal peptide" evidence="3">
    <location>
        <begin position="1"/>
        <end position="22"/>
    </location>
</feature>
<evidence type="ECO:0000313" key="7">
    <source>
        <dbReference type="Proteomes" id="UP001166291"/>
    </source>
</evidence>
<gene>
    <name evidence="6" type="ORF">KXJ70_07410</name>
</gene>
<reference evidence="6" key="1">
    <citation type="submission" date="2021-07" db="EMBL/GenBank/DDBJ databases">
        <title>Zhongshania sp. CAU 1632 isolated from seawater.</title>
        <authorList>
            <person name="Kim W."/>
        </authorList>
    </citation>
    <scope>NUCLEOTIDE SEQUENCE</scope>
    <source>
        <strain evidence="6">CAU 1632</strain>
    </source>
</reference>
<evidence type="ECO:0000256" key="1">
    <source>
        <dbReference type="ARBA" id="ARBA00022729"/>
    </source>
</evidence>
<dbReference type="Pfam" id="PF13435">
    <property type="entry name" value="Cytochrome_C554"/>
    <property type="match status" value="2"/>
</dbReference>
<dbReference type="PROSITE" id="PS50005">
    <property type="entry name" value="TPR"/>
    <property type="match status" value="1"/>
</dbReference>
<dbReference type="InterPro" id="IPR023155">
    <property type="entry name" value="Cyt_c-552/4"/>
</dbReference>
<evidence type="ECO:0000259" key="5">
    <source>
        <dbReference type="Pfam" id="PF13435"/>
    </source>
</evidence>
<evidence type="ECO:0000256" key="2">
    <source>
        <dbReference type="PROSITE-ProRule" id="PRU00339"/>
    </source>
</evidence>
<feature type="repeat" description="TPR" evidence="2">
    <location>
        <begin position="621"/>
        <end position="654"/>
    </location>
</feature>
<accession>A0ABS6VQK6</accession>
<keyword evidence="1 3" id="KW-0732">Signal</keyword>
<dbReference type="InterPro" id="IPR051829">
    <property type="entry name" value="Multiheme_Cytochr_ET"/>
</dbReference>
<dbReference type="SMART" id="SM00028">
    <property type="entry name" value="TPR"/>
    <property type="match status" value="3"/>
</dbReference>
<protein>
    <submittedName>
        <fullName evidence="6">Tetratricopeptide repeat protein</fullName>
    </submittedName>
</protein>
<dbReference type="PANTHER" id="PTHR35038">
    <property type="entry name" value="DISSIMILATORY SULFITE REDUCTASE SIRA"/>
    <property type="match status" value="1"/>
</dbReference>
<evidence type="ECO:0000313" key="6">
    <source>
        <dbReference type="EMBL" id="MBW2940595.1"/>
    </source>
</evidence>
<comment type="caution">
    <text evidence="6">The sequence shown here is derived from an EMBL/GenBank/DDBJ whole genome shotgun (WGS) entry which is preliminary data.</text>
</comment>
<sequence length="742" mass="82743">MRIFSTLALLLFLISFASGSFADDSQCLNCHAAQATAWQQSDHYKSMQIAEAETVLGRFDGSGASYNQDSFSFYRESGKYLVAISHAGQQATRYEIKYTFGFYPLQQYLAQLPQGKFQALPVAWDSRTKAEGGQRWYALTSDLEWDHFAYTWNTSCAECHSTQFQKAYDVESASFKSHFQEINVSCTACHGDASGHTTWLKNGQQKQAHAGFSHSLNESGTWTRTLGQRIAERETPPLGTQLSSCAQCHAHRTIIEPWSLDKSMLDHIQLSLISPPLYHPDGQIKEEVFVSGSFLQSKMHAAGVVCSNCHNPHTSKLKAEGNALCSQCHAPEVFDTKKHSLHDSPNAGSLCVNCHMPATTYMGVDARRDHRFGIPNPQNTIDHGTPNACNQCHSDESPEWALEKMSAGFQSKNPYPHTDMFAALDEQPWLSSNDLSNLLSKDRLADIIYASALTRLNTATESAAFQLAISNLKNPAPLRRLGAVRALEVLPQDQRTHYLKDLINDQSKSVRMTVARLLAGSLSSLALSDGQKSDLNNLLKEYEDSLRINEDNPGVQLALGELYQGRGHNEQAKLAYKRAIAIDDQYSPAYINLADLYRRTGDDKTALGSLIHASQIIPKDSSVLYALSLAYFRHQQYDKGISSVSLAHDLAPSNSDINYVYAVALESVGKPQQALAILQTYLHSFPSNVQILELSARYHLKYRHTEQALREIRAWLILSPNSDNAKALYRQAQRLDQRENNE</sequence>
<dbReference type="PANTHER" id="PTHR35038:SF8">
    <property type="entry name" value="C-TYPE POLYHEME CYTOCHROME OMCC"/>
    <property type="match status" value="1"/>
</dbReference>
<dbReference type="InterPro" id="IPR019734">
    <property type="entry name" value="TPR_rpt"/>
</dbReference>
<evidence type="ECO:0000259" key="4">
    <source>
        <dbReference type="Pfam" id="PF09699"/>
    </source>
</evidence>